<comment type="caution">
    <text evidence="2">The sequence shown here is derived from an EMBL/GenBank/DDBJ whole genome shotgun (WGS) entry which is preliminary data.</text>
</comment>
<evidence type="ECO:0000256" key="1">
    <source>
        <dbReference type="SAM" id="Phobius"/>
    </source>
</evidence>
<dbReference type="InterPro" id="IPR011933">
    <property type="entry name" value="Double_TM_dom"/>
</dbReference>
<accession>A0ABX0T447</accession>
<evidence type="ECO:0000313" key="2">
    <source>
        <dbReference type="EMBL" id="NII40261.1"/>
    </source>
</evidence>
<sequence length="166" mass="17545">MESQSDNSPAQPVDPVAAFQVANDAQARMAARVRSPWWVHLLRGALVAAVVFGLSGPDDTAWLLLGVVGLISLSQWRVRVIGLTRSNPERWKFLALGAPWSIIALVVTVAAMTFVVLVRNEPAWQIAVVVIVAGVVTVALGPVADAAARRRLAGDLAVGLPGGGRR</sequence>
<keyword evidence="1" id="KW-0812">Transmembrane</keyword>
<feature type="transmembrane region" description="Helical" evidence="1">
    <location>
        <begin position="93"/>
        <end position="117"/>
    </location>
</feature>
<dbReference type="NCBIfam" id="TIGR02226">
    <property type="entry name" value="two_anch"/>
    <property type="match status" value="1"/>
</dbReference>
<dbReference type="EMBL" id="JAAOYO010000002">
    <property type="protein sequence ID" value="NII40261.1"/>
    <property type="molecule type" value="Genomic_DNA"/>
</dbReference>
<dbReference type="Proteomes" id="UP001318300">
    <property type="component" value="Unassembled WGS sequence"/>
</dbReference>
<feature type="transmembrane region" description="Helical" evidence="1">
    <location>
        <begin position="37"/>
        <end position="55"/>
    </location>
</feature>
<organism evidence="2 3">
    <name type="scientific">Curtobacterium salicis</name>
    <dbReference type="NCBI Taxonomy" id="1779862"/>
    <lineage>
        <taxon>Bacteria</taxon>
        <taxon>Bacillati</taxon>
        <taxon>Actinomycetota</taxon>
        <taxon>Actinomycetes</taxon>
        <taxon>Micrococcales</taxon>
        <taxon>Microbacteriaceae</taxon>
        <taxon>Curtobacterium</taxon>
    </lineage>
</organism>
<gene>
    <name evidence="2" type="ORF">E9228_000897</name>
</gene>
<reference evidence="2 3" key="1">
    <citation type="submission" date="2020-03" db="EMBL/GenBank/DDBJ databases">
        <title>Above-ground endophytic microbial communities from plants in different locations in the United States.</title>
        <authorList>
            <person name="Frank C."/>
        </authorList>
    </citation>
    <scope>NUCLEOTIDE SEQUENCE [LARGE SCALE GENOMIC DNA]</scope>
    <source>
        <strain evidence="2 3">WW7</strain>
    </source>
</reference>
<keyword evidence="3" id="KW-1185">Reference proteome</keyword>
<feature type="transmembrane region" description="Helical" evidence="1">
    <location>
        <begin position="61"/>
        <end position="81"/>
    </location>
</feature>
<keyword evidence="1" id="KW-1133">Transmembrane helix</keyword>
<feature type="transmembrane region" description="Helical" evidence="1">
    <location>
        <begin position="123"/>
        <end position="144"/>
    </location>
</feature>
<proteinExistence type="predicted"/>
<evidence type="ECO:0000313" key="3">
    <source>
        <dbReference type="Proteomes" id="UP001318300"/>
    </source>
</evidence>
<keyword evidence="1" id="KW-0472">Membrane</keyword>
<dbReference type="RefSeq" id="WP_166779435.1">
    <property type="nucleotide sequence ID" value="NZ_JAAOYO010000002.1"/>
</dbReference>
<name>A0ABX0T447_9MICO</name>
<protein>
    <submittedName>
        <fullName evidence="2">L-asparagine transporter-like permease</fullName>
    </submittedName>
</protein>